<comment type="caution">
    <text evidence="11">Lacks conserved residue(s) required for the propagation of feature annotation.</text>
</comment>
<dbReference type="PRINTS" id="PR01100">
    <property type="entry name" value="SHIKIMTKNASE"/>
</dbReference>
<feature type="binding site" evidence="11">
    <location>
        <position position="144"/>
    </location>
    <ligand>
        <name>substrate</name>
    </ligand>
</feature>
<sequence>MRRTSKRKHIYLIGFSGSGKSTVGKRLAVRRECRFVDTDKEIADRFDATVSSIFAEFGEPRFRCEETAVLNRVAGLASPVVVAVGGGGFERAANRRMMRESGIVVYLKCSIRELYRRLRDIDDRPLIRAGESRLAAMKRMLAQRRPRYEEADITVSVTSGTLQTVVDRITKRLTEYERKNRS</sequence>
<accession>A0A855X600</accession>
<keyword evidence="8 11" id="KW-0067">ATP-binding</keyword>
<proteinExistence type="inferred from homology"/>
<keyword evidence="7 11" id="KW-0418">Kinase</keyword>
<evidence type="ECO:0000256" key="10">
    <source>
        <dbReference type="ARBA" id="ARBA00048567"/>
    </source>
</evidence>
<evidence type="ECO:0000313" key="12">
    <source>
        <dbReference type="EMBL" id="PWB75945.1"/>
    </source>
</evidence>
<evidence type="ECO:0000256" key="9">
    <source>
        <dbReference type="ARBA" id="ARBA00023141"/>
    </source>
</evidence>
<dbReference type="Pfam" id="PF01202">
    <property type="entry name" value="SKI"/>
    <property type="match status" value="1"/>
</dbReference>
<dbReference type="Proteomes" id="UP000250918">
    <property type="component" value="Unassembled WGS sequence"/>
</dbReference>
<dbReference type="PROSITE" id="PS01128">
    <property type="entry name" value="SHIKIMATE_KINASE"/>
    <property type="match status" value="1"/>
</dbReference>
<dbReference type="GO" id="GO:0005524">
    <property type="term" value="F:ATP binding"/>
    <property type="evidence" value="ECO:0007669"/>
    <property type="project" value="UniProtKB-UniRule"/>
</dbReference>
<dbReference type="SUPFAM" id="SSF52540">
    <property type="entry name" value="P-loop containing nucleoside triphosphate hydrolases"/>
    <property type="match status" value="1"/>
</dbReference>
<dbReference type="GO" id="GO:0009073">
    <property type="term" value="P:aromatic amino acid family biosynthetic process"/>
    <property type="evidence" value="ECO:0007669"/>
    <property type="project" value="UniProtKB-KW"/>
</dbReference>
<keyword evidence="5 11" id="KW-0808">Transferase</keyword>
<dbReference type="GO" id="GO:0000287">
    <property type="term" value="F:magnesium ion binding"/>
    <property type="evidence" value="ECO:0007669"/>
    <property type="project" value="UniProtKB-UniRule"/>
</dbReference>
<protein>
    <recommendedName>
        <fullName evidence="3 11">Shikimate kinase</fullName>
        <shortName evidence="11">SK</shortName>
        <ecNumber evidence="3 11">2.7.1.71</ecNumber>
    </recommendedName>
</protein>
<keyword evidence="11" id="KW-0479">Metal-binding</keyword>
<evidence type="ECO:0000313" key="13">
    <source>
        <dbReference type="Proteomes" id="UP000250918"/>
    </source>
</evidence>
<comment type="subcellular location">
    <subcellularLocation>
        <location evidence="11">Cytoplasm</location>
    </subcellularLocation>
</comment>
<dbReference type="HAMAP" id="MF_00109">
    <property type="entry name" value="Shikimate_kinase"/>
    <property type="match status" value="1"/>
</dbReference>
<name>A0A855X600_9BACT</name>
<feature type="binding site" evidence="11">
    <location>
        <position position="63"/>
    </location>
    <ligand>
        <name>substrate</name>
    </ligand>
</feature>
<gene>
    <name evidence="11" type="primary">aroK</name>
    <name evidence="12" type="ORF">C3F09_01410</name>
</gene>
<dbReference type="Gene3D" id="3.40.50.300">
    <property type="entry name" value="P-loop containing nucleotide triphosphate hydrolases"/>
    <property type="match status" value="1"/>
</dbReference>
<keyword evidence="4 11" id="KW-0028">Amino-acid biosynthesis</keyword>
<dbReference type="GO" id="GO:0008652">
    <property type="term" value="P:amino acid biosynthetic process"/>
    <property type="evidence" value="ECO:0007669"/>
    <property type="project" value="UniProtKB-KW"/>
</dbReference>
<dbReference type="InterPro" id="IPR027417">
    <property type="entry name" value="P-loop_NTPase"/>
</dbReference>
<keyword evidence="11" id="KW-0963">Cytoplasm</keyword>
<dbReference type="InterPro" id="IPR031322">
    <property type="entry name" value="Shikimate/glucono_kinase"/>
</dbReference>
<keyword evidence="9 11" id="KW-0057">Aromatic amino acid biosynthesis</keyword>
<dbReference type="GO" id="GO:0009423">
    <property type="term" value="P:chorismate biosynthetic process"/>
    <property type="evidence" value="ECO:0007669"/>
    <property type="project" value="UniProtKB-UniRule"/>
</dbReference>
<comment type="cofactor">
    <cofactor evidence="11">
        <name>Mg(2+)</name>
        <dbReference type="ChEBI" id="CHEBI:18420"/>
    </cofactor>
    <text evidence="11">Binds 1 Mg(2+) ion per subunit.</text>
</comment>
<comment type="similarity">
    <text evidence="2 11">Belongs to the shikimate kinase family.</text>
</comment>
<evidence type="ECO:0000256" key="3">
    <source>
        <dbReference type="ARBA" id="ARBA00012154"/>
    </source>
</evidence>
<evidence type="ECO:0000256" key="8">
    <source>
        <dbReference type="ARBA" id="ARBA00022840"/>
    </source>
</evidence>
<dbReference type="CDD" id="cd00464">
    <property type="entry name" value="SK"/>
    <property type="match status" value="1"/>
</dbReference>
<evidence type="ECO:0000256" key="2">
    <source>
        <dbReference type="ARBA" id="ARBA00006997"/>
    </source>
</evidence>
<dbReference type="InterPro" id="IPR023000">
    <property type="entry name" value="Shikimate_kinase_CS"/>
</dbReference>
<reference evidence="12 13" key="1">
    <citation type="journal article" date="2018" name="ISME J.">
        <title>A methanotrophic archaeon couples anaerobic oxidation of methane to Fe(III) reduction.</title>
        <authorList>
            <person name="Cai C."/>
            <person name="Leu A.O."/>
            <person name="Xie G.J."/>
            <person name="Guo J."/>
            <person name="Feng Y."/>
            <person name="Zhao J.X."/>
            <person name="Tyson G.W."/>
            <person name="Yuan Z."/>
            <person name="Hu S."/>
        </authorList>
    </citation>
    <scope>NUCLEOTIDE SEQUENCE [LARGE SCALE GENOMIC DNA]</scope>
    <source>
        <strain evidence="12">FeB_12</strain>
    </source>
</reference>
<feature type="binding site" evidence="11">
    <location>
        <position position="21"/>
    </location>
    <ligand>
        <name>Mg(2+)</name>
        <dbReference type="ChEBI" id="CHEBI:18420"/>
    </ligand>
</feature>
<feature type="binding site" evidence="11">
    <location>
        <position position="124"/>
    </location>
    <ligand>
        <name>ATP</name>
        <dbReference type="ChEBI" id="CHEBI:30616"/>
    </ligand>
</feature>
<comment type="pathway">
    <text evidence="1 11">Metabolic intermediate biosynthesis; chorismate biosynthesis; chorismate from D-erythrose 4-phosphate and phosphoenolpyruvate: step 5/7.</text>
</comment>
<dbReference type="PANTHER" id="PTHR21087:SF16">
    <property type="entry name" value="SHIKIMATE KINASE 1, CHLOROPLASTIC"/>
    <property type="match status" value="1"/>
</dbReference>
<dbReference type="EC" id="2.7.1.71" evidence="3 11"/>
<dbReference type="UniPathway" id="UPA00053">
    <property type="reaction ID" value="UER00088"/>
</dbReference>
<evidence type="ECO:0000256" key="5">
    <source>
        <dbReference type="ARBA" id="ARBA00022679"/>
    </source>
</evidence>
<comment type="caution">
    <text evidence="12">The sequence shown here is derived from an EMBL/GenBank/DDBJ whole genome shotgun (WGS) entry which is preliminary data.</text>
</comment>
<evidence type="ECO:0000256" key="7">
    <source>
        <dbReference type="ARBA" id="ARBA00022777"/>
    </source>
</evidence>
<feature type="binding site" evidence="11">
    <location>
        <position position="39"/>
    </location>
    <ligand>
        <name>substrate</name>
    </ligand>
</feature>
<dbReference type="GO" id="GO:0005829">
    <property type="term" value="C:cytosol"/>
    <property type="evidence" value="ECO:0007669"/>
    <property type="project" value="TreeGrafter"/>
</dbReference>
<dbReference type="AlphaFoldDB" id="A0A855X600"/>
<feature type="binding site" evidence="11">
    <location>
        <begin position="17"/>
        <end position="22"/>
    </location>
    <ligand>
        <name>ATP</name>
        <dbReference type="ChEBI" id="CHEBI:30616"/>
    </ligand>
</feature>
<evidence type="ECO:0000256" key="4">
    <source>
        <dbReference type="ARBA" id="ARBA00022605"/>
    </source>
</evidence>
<comment type="function">
    <text evidence="11">Catalyzes the specific phosphorylation of the 3-hydroxyl group of shikimic acid using ATP as a cosubstrate.</text>
</comment>
<keyword evidence="11" id="KW-0460">Magnesium</keyword>
<evidence type="ECO:0000256" key="11">
    <source>
        <dbReference type="HAMAP-Rule" id="MF_00109"/>
    </source>
</evidence>
<dbReference type="InterPro" id="IPR000623">
    <property type="entry name" value="Shikimate_kinase/TSH1"/>
</dbReference>
<organism evidence="12 13">
    <name type="scientific">candidate division GN15 bacterium</name>
    <dbReference type="NCBI Taxonomy" id="2072418"/>
    <lineage>
        <taxon>Bacteria</taxon>
        <taxon>candidate division GN15</taxon>
    </lineage>
</organism>
<dbReference type="EMBL" id="PQAP01000006">
    <property type="protein sequence ID" value="PWB75945.1"/>
    <property type="molecule type" value="Genomic_DNA"/>
</dbReference>
<evidence type="ECO:0000256" key="6">
    <source>
        <dbReference type="ARBA" id="ARBA00022741"/>
    </source>
</evidence>
<comment type="subunit">
    <text evidence="11">Monomer.</text>
</comment>
<keyword evidence="6 11" id="KW-0547">Nucleotide-binding</keyword>
<comment type="catalytic activity">
    <reaction evidence="10 11">
        <text>shikimate + ATP = 3-phosphoshikimate + ADP + H(+)</text>
        <dbReference type="Rhea" id="RHEA:13121"/>
        <dbReference type="ChEBI" id="CHEBI:15378"/>
        <dbReference type="ChEBI" id="CHEBI:30616"/>
        <dbReference type="ChEBI" id="CHEBI:36208"/>
        <dbReference type="ChEBI" id="CHEBI:145989"/>
        <dbReference type="ChEBI" id="CHEBI:456216"/>
        <dbReference type="EC" id="2.7.1.71"/>
    </reaction>
</comment>
<evidence type="ECO:0000256" key="1">
    <source>
        <dbReference type="ARBA" id="ARBA00004842"/>
    </source>
</evidence>
<dbReference type="GO" id="GO:0004765">
    <property type="term" value="F:shikimate kinase activity"/>
    <property type="evidence" value="ECO:0007669"/>
    <property type="project" value="UniProtKB-UniRule"/>
</dbReference>
<dbReference type="PANTHER" id="PTHR21087">
    <property type="entry name" value="SHIKIMATE KINASE"/>
    <property type="match status" value="1"/>
</dbReference>
<feature type="binding site" evidence="11">
    <location>
        <position position="86"/>
    </location>
    <ligand>
        <name>substrate</name>
    </ligand>
</feature>